<dbReference type="VEuPathDB" id="CryptoDB:Cvel_1267"/>
<gene>
    <name evidence="2" type="ORF">Cvel_1267</name>
</gene>
<organism evidence="2">
    <name type="scientific">Chromera velia CCMP2878</name>
    <dbReference type="NCBI Taxonomy" id="1169474"/>
    <lineage>
        <taxon>Eukaryota</taxon>
        <taxon>Sar</taxon>
        <taxon>Alveolata</taxon>
        <taxon>Colpodellida</taxon>
        <taxon>Chromeraceae</taxon>
        <taxon>Chromera</taxon>
    </lineage>
</organism>
<name>A0A0G4HQR8_9ALVE</name>
<feature type="compositionally biased region" description="Basic and acidic residues" evidence="1">
    <location>
        <begin position="343"/>
        <end position="356"/>
    </location>
</feature>
<reference evidence="2" key="1">
    <citation type="submission" date="2014-11" db="EMBL/GenBank/DDBJ databases">
        <authorList>
            <person name="Otto D Thomas"/>
            <person name="Naeem Raeece"/>
        </authorList>
    </citation>
    <scope>NUCLEOTIDE SEQUENCE</scope>
</reference>
<dbReference type="AlphaFoldDB" id="A0A0G4HQR8"/>
<dbReference type="EMBL" id="CDMZ01003503">
    <property type="protein sequence ID" value="CEM46628.1"/>
    <property type="molecule type" value="Genomic_DNA"/>
</dbReference>
<evidence type="ECO:0000256" key="1">
    <source>
        <dbReference type="SAM" id="MobiDB-lite"/>
    </source>
</evidence>
<evidence type="ECO:0000313" key="2">
    <source>
        <dbReference type="EMBL" id="CEM46628.1"/>
    </source>
</evidence>
<protein>
    <submittedName>
        <fullName evidence="2">Uncharacterized protein</fullName>
    </submittedName>
</protein>
<sequence length="479" mass="53033">MVVKPYLSGHELKADEVIVNTFDTEKTGMTEWVLVKMRMADAANLKAMNKDALESSMKVEVMNKQAYDRLIVPSRKMKKGGEINEKAHIGMMEVKEACDEMVEGVLMPMLQMPLDRVFSKSRREYMMMQKGMEYREYTQRLTNKVRSEGAAYIDAYLATEHIAAKAGAQVDVASEMLCSVAEMMKEHGVMEIHGRVVRLQEEMKKTWGKGVSGPIDGKHSMYPTCDIQSGGITVEDVDVDGPRVTEKGIPNTGVDVRQTGGGRMVNRGMNYGKKGDGGISLMVPNRNLRMNGNAGANGVGGGGMQDGCGRQAGTGSPKRMRQVTHSSEGKQGMTDLGFMTPKSMEEREGEGQEMQRRAVTPFRPSSAGRDRPTMNGMQIFPPNVPIIGGRIAYETLVDLPVYRQPKNGGLGGKLWQEYMDDAKLMVSVMCSETRRGQVRKEMILVLRNSAVDGDLEGYDLLELVYAFIIQKKRVEALCL</sequence>
<accession>A0A0G4HQR8</accession>
<feature type="region of interest" description="Disordered" evidence="1">
    <location>
        <begin position="311"/>
        <end position="377"/>
    </location>
</feature>
<dbReference type="PhylomeDB" id="A0A0G4HQR8"/>
<proteinExistence type="predicted"/>
<feature type="region of interest" description="Disordered" evidence="1">
    <location>
        <begin position="241"/>
        <end position="271"/>
    </location>
</feature>